<dbReference type="GeneID" id="27691593"/>
<dbReference type="EMBL" id="KQ257470">
    <property type="protein sequence ID" value="KNC96276.1"/>
    <property type="molecule type" value="Genomic_DNA"/>
</dbReference>
<dbReference type="AlphaFoldDB" id="A0A0L0H5T2"/>
<gene>
    <name evidence="2" type="ORF">SPPG_08428</name>
</gene>
<name>A0A0L0H5T2_SPIPD</name>
<feature type="compositionally biased region" description="Polar residues" evidence="1">
    <location>
        <begin position="100"/>
        <end position="109"/>
    </location>
</feature>
<dbReference type="RefSeq" id="XP_016604316.1">
    <property type="nucleotide sequence ID" value="XM_016756583.1"/>
</dbReference>
<feature type="compositionally biased region" description="Basic and acidic residues" evidence="1">
    <location>
        <begin position="87"/>
        <end position="99"/>
    </location>
</feature>
<evidence type="ECO:0000313" key="3">
    <source>
        <dbReference type="Proteomes" id="UP000053201"/>
    </source>
</evidence>
<evidence type="ECO:0000313" key="2">
    <source>
        <dbReference type="EMBL" id="KNC96276.1"/>
    </source>
</evidence>
<feature type="region of interest" description="Disordered" evidence="1">
    <location>
        <begin position="300"/>
        <end position="323"/>
    </location>
</feature>
<keyword evidence="3" id="KW-1185">Reference proteome</keyword>
<proteinExistence type="predicted"/>
<accession>A0A0L0H5T2</accession>
<dbReference type="OrthoDB" id="2118374at2759"/>
<feature type="region of interest" description="Disordered" evidence="1">
    <location>
        <begin position="87"/>
        <end position="134"/>
    </location>
</feature>
<sequence>MRLWIRYQDAPDAKPVLVPDNAEFCVHDLKVLALSTRRDLDAQDPSFLVVWEDNRRVRPGERVRELQGGWDDRSALIIGWSRRDSMDAPVKSEGKDADSTLKTGRSRVTTEIGEGLDSGSKKRRKVDMKAKETSMARQSQVIDLDAFDSANAVDGKLTTSASVASPKYLAPASNLHITSASPASRSRSTPKTPTSARDLFEVVCINYTVCKSSTLLPTSDAGRQRYVCVNPICKRVQAPTSRGLLCKICGTMCNQSGGMSSKNSYVIHAWDLHRSFMPPDPSTGYLDKADNDAKLRSLSPASMLLDANSKDRPKRRPSANPHICNPSIGQPCWFCSRVNGRELDNDRRLNKRDSPLS</sequence>
<organism evidence="2 3">
    <name type="scientific">Spizellomyces punctatus (strain DAOM BR117)</name>
    <dbReference type="NCBI Taxonomy" id="645134"/>
    <lineage>
        <taxon>Eukaryota</taxon>
        <taxon>Fungi</taxon>
        <taxon>Fungi incertae sedis</taxon>
        <taxon>Chytridiomycota</taxon>
        <taxon>Chytridiomycota incertae sedis</taxon>
        <taxon>Chytridiomycetes</taxon>
        <taxon>Spizellomycetales</taxon>
        <taxon>Spizellomycetaceae</taxon>
        <taxon>Spizellomyces</taxon>
    </lineage>
</organism>
<protein>
    <submittedName>
        <fullName evidence="2">Uncharacterized protein</fullName>
    </submittedName>
</protein>
<reference evidence="2 3" key="1">
    <citation type="submission" date="2009-08" db="EMBL/GenBank/DDBJ databases">
        <title>The Genome Sequence of Spizellomyces punctatus strain DAOM BR117.</title>
        <authorList>
            <consortium name="The Broad Institute Genome Sequencing Platform"/>
            <person name="Russ C."/>
            <person name="Cuomo C."/>
            <person name="Shea T."/>
            <person name="Young S.K."/>
            <person name="Zeng Q."/>
            <person name="Koehrsen M."/>
            <person name="Haas B."/>
            <person name="Borodovsky M."/>
            <person name="Guigo R."/>
            <person name="Alvarado L."/>
            <person name="Berlin A."/>
            <person name="Bochicchio J."/>
            <person name="Borenstein D."/>
            <person name="Chapman S."/>
            <person name="Chen Z."/>
            <person name="Engels R."/>
            <person name="Freedman E."/>
            <person name="Gellesch M."/>
            <person name="Goldberg J."/>
            <person name="Griggs A."/>
            <person name="Gujja S."/>
            <person name="Heiman D."/>
            <person name="Hepburn T."/>
            <person name="Howarth C."/>
            <person name="Jen D."/>
            <person name="Larson L."/>
            <person name="Lewis B."/>
            <person name="Mehta T."/>
            <person name="Park D."/>
            <person name="Pearson M."/>
            <person name="Roberts A."/>
            <person name="Saif S."/>
            <person name="Shenoy N."/>
            <person name="Sisk P."/>
            <person name="Stolte C."/>
            <person name="Sykes S."/>
            <person name="Thomson T."/>
            <person name="Walk T."/>
            <person name="White J."/>
            <person name="Yandava C."/>
            <person name="Burger G."/>
            <person name="Gray M.W."/>
            <person name="Holland P.W.H."/>
            <person name="King N."/>
            <person name="Lang F.B.F."/>
            <person name="Roger A.J."/>
            <person name="Ruiz-Trillo I."/>
            <person name="Lander E."/>
            <person name="Nusbaum C."/>
        </authorList>
    </citation>
    <scope>NUCLEOTIDE SEQUENCE [LARGE SCALE GENOMIC DNA]</scope>
    <source>
        <strain evidence="2 3">DAOM BR117</strain>
    </source>
</reference>
<dbReference type="Proteomes" id="UP000053201">
    <property type="component" value="Unassembled WGS sequence"/>
</dbReference>
<evidence type="ECO:0000256" key="1">
    <source>
        <dbReference type="SAM" id="MobiDB-lite"/>
    </source>
</evidence>
<dbReference type="VEuPathDB" id="FungiDB:SPPG_08428"/>
<dbReference type="InParanoid" id="A0A0L0H5T2"/>